<proteinExistence type="predicted"/>
<keyword evidence="2 3" id="KW-0408">Iron</keyword>
<name>A0A1F7SH34_9BACT</name>
<feature type="domain" description="Cytochrome c" evidence="4">
    <location>
        <begin position="252"/>
        <end position="382"/>
    </location>
</feature>
<dbReference type="STRING" id="1817883.A3G31_11230"/>
<keyword evidence="3" id="KW-0349">Heme</keyword>
<dbReference type="InterPro" id="IPR009056">
    <property type="entry name" value="Cyt_c-like_dom"/>
</dbReference>
<dbReference type="AlphaFoldDB" id="A0A1F7SH34"/>
<comment type="caution">
    <text evidence="5">The sequence shown here is derived from an EMBL/GenBank/DDBJ whole genome shotgun (WGS) entry which is preliminary data.</text>
</comment>
<evidence type="ECO:0000256" key="1">
    <source>
        <dbReference type="ARBA" id="ARBA00022723"/>
    </source>
</evidence>
<reference evidence="5 6" key="1">
    <citation type="journal article" date="2016" name="Nat. Commun.">
        <title>Thousands of microbial genomes shed light on interconnected biogeochemical processes in an aquifer system.</title>
        <authorList>
            <person name="Anantharaman K."/>
            <person name="Brown C.T."/>
            <person name="Hug L.A."/>
            <person name="Sharon I."/>
            <person name="Castelle C.J."/>
            <person name="Probst A.J."/>
            <person name="Thomas B.C."/>
            <person name="Singh A."/>
            <person name="Wilkins M.J."/>
            <person name="Karaoz U."/>
            <person name="Brodie E.L."/>
            <person name="Williams K.H."/>
            <person name="Hubbard S.S."/>
            <person name="Banfield J.F."/>
        </authorList>
    </citation>
    <scope>NUCLEOTIDE SEQUENCE [LARGE SCALE GENOMIC DNA]</scope>
</reference>
<evidence type="ECO:0000259" key="4">
    <source>
        <dbReference type="PROSITE" id="PS51007"/>
    </source>
</evidence>
<dbReference type="CDD" id="cd08168">
    <property type="entry name" value="Cytochrom_C3"/>
    <property type="match status" value="2"/>
</dbReference>
<dbReference type="InterPro" id="IPR001305">
    <property type="entry name" value="HSP_DnaJ_Cys-rich_dom"/>
</dbReference>
<accession>A0A1F7SH34</accession>
<dbReference type="EMBL" id="MGDI01000031">
    <property type="protein sequence ID" value="OGL52544.1"/>
    <property type="molecule type" value="Genomic_DNA"/>
</dbReference>
<dbReference type="Proteomes" id="UP000178082">
    <property type="component" value="Unassembled WGS sequence"/>
</dbReference>
<dbReference type="PROSITE" id="PS51007">
    <property type="entry name" value="CYTC"/>
    <property type="match status" value="1"/>
</dbReference>
<dbReference type="CDD" id="cd10719">
    <property type="entry name" value="DnaJ_zf"/>
    <property type="match status" value="1"/>
</dbReference>
<dbReference type="SUPFAM" id="SSF48695">
    <property type="entry name" value="Multiheme cytochromes"/>
    <property type="match status" value="2"/>
</dbReference>
<dbReference type="GO" id="GO:0046872">
    <property type="term" value="F:metal ion binding"/>
    <property type="evidence" value="ECO:0007669"/>
    <property type="project" value="UniProtKB-KW"/>
</dbReference>
<sequence>MLVSTIKYFANSYNPRPRTEIPSSNCLQSGCHETKMLPGKIKFKGKIEFDHKQHLSGIKRGKMLRCTSCHSQIVQGSHIDVTSEVCFICHFKGAAKGEAVTGCPSCHGSPKGVVEHGGFMVDLTQYLRTGVTCSKCHVDVVKGEGNAPKEKCHSCHVERMEKYEDHQFIHDNHVKKHGIDCLSCHTPIEHKNVKMVKTLEISCEGCHSKLHSAQKEMYMGATGRGIENIPSRMFAAQVACDGCHTQVETVKGTHILGDKSFKADKRSCIACHTTGYDQMLDVWEAEINKILNELGPRIENADGIVGSFRKIRKDISKEKQLIENAKYNYNFVKEGRGAHNVEYAVKLLKASNDMIDEAMKMVNKDFTPPSRSEILKFSDAYCNIMCHKLIKTREKFEFQEIDFPHSHHINDIGLECVQCHSLKVHKKTEINKKGCVGCHHDDKKAQCSRCHNLQYQLYYGNVNSFKKKEKKPSLMAQADIGCSGCHNIGKEHSINVMKGKCVECHSKEYGNMLDDWKGKISKMLGEVKSLIDKDELALIFAQREMGKDVTDDKKVFNEALSNYNLILKGKGVHNFEYSETILKESKAVLDQIWEKYGVRGKR</sequence>
<dbReference type="Gene3D" id="3.90.10.10">
    <property type="entry name" value="Cytochrome C3"/>
    <property type="match status" value="3"/>
</dbReference>
<dbReference type="GO" id="GO:0051082">
    <property type="term" value="F:unfolded protein binding"/>
    <property type="evidence" value="ECO:0007669"/>
    <property type="project" value="InterPro"/>
</dbReference>
<gene>
    <name evidence="5" type="ORF">A3G31_11230</name>
</gene>
<evidence type="ECO:0000313" key="5">
    <source>
        <dbReference type="EMBL" id="OGL52544.1"/>
    </source>
</evidence>
<protein>
    <recommendedName>
        <fullName evidence="4">Cytochrome c domain-containing protein</fullName>
    </recommendedName>
</protein>
<evidence type="ECO:0000256" key="3">
    <source>
        <dbReference type="PROSITE-ProRule" id="PRU00433"/>
    </source>
</evidence>
<dbReference type="GO" id="GO:0009055">
    <property type="term" value="F:electron transfer activity"/>
    <property type="evidence" value="ECO:0007669"/>
    <property type="project" value="InterPro"/>
</dbReference>
<dbReference type="InterPro" id="IPR036280">
    <property type="entry name" value="Multihaem_cyt_sf"/>
</dbReference>
<evidence type="ECO:0000313" key="6">
    <source>
        <dbReference type="Proteomes" id="UP000178082"/>
    </source>
</evidence>
<organism evidence="5 6">
    <name type="scientific">Candidatus Schekmanbacteria bacterium RIFCSPLOWO2_12_FULL_38_15</name>
    <dbReference type="NCBI Taxonomy" id="1817883"/>
    <lineage>
        <taxon>Bacteria</taxon>
        <taxon>Candidatus Schekmaniibacteriota</taxon>
    </lineage>
</organism>
<dbReference type="GO" id="GO:0020037">
    <property type="term" value="F:heme binding"/>
    <property type="evidence" value="ECO:0007669"/>
    <property type="project" value="InterPro"/>
</dbReference>
<evidence type="ECO:0000256" key="2">
    <source>
        <dbReference type="ARBA" id="ARBA00023004"/>
    </source>
</evidence>
<keyword evidence="1 3" id="KW-0479">Metal-binding</keyword>
<dbReference type="Gene3D" id="1.20.140.10">
    <property type="entry name" value="Butyryl-CoA Dehydrogenase, subunit A, domain 3"/>
    <property type="match status" value="1"/>
</dbReference>
<dbReference type="GO" id="GO:0031072">
    <property type="term" value="F:heat shock protein binding"/>
    <property type="evidence" value="ECO:0007669"/>
    <property type="project" value="InterPro"/>
</dbReference>